<protein>
    <submittedName>
        <fullName evidence="2">Uncharacterized protein</fullName>
    </submittedName>
</protein>
<dbReference type="Proteomes" id="UP000430692">
    <property type="component" value="Unassembled WGS sequence"/>
</dbReference>
<dbReference type="RefSeq" id="WP_160800863.1">
    <property type="nucleotide sequence ID" value="NZ_WUUL01000004.1"/>
</dbReference>
<dbReference type="EMBL" id="WUUL01000004">
    <property type="protein sequence ID" value="MXQ53500.1"/>
    <property type="molecule type" value="Genomic_DNA"/>
</dbReference>
<evidence type="ECO:0000313" key="2">
    <source>
        <dbReference type="EMBL" id="MXQ53500.1"/>
    </source>
</evidence>
<sequence length="105" mass="11851">MEVNQNPNQNKKTLPITEYLTPTNLSLGSLALGVLTLILVFFPDTKVLTIILGIIALLLGIYSYYTTNGSLISIIGIITSTIPLLFFLYLKLTWIYFEAERPFFF</sequence>
<feature type="transmembrane region" description="Helical" evidence="1">
    <location>
        <begin position="25"/>
        <end position="42"/>
    </location>
</feature>
<organism evidence="2 3">
    <name type="scientific">Shimazuella alba</name>
    <dbReference type="NCBI Taxonomy" id="2690964"/>
    <lineage>
        <taxon>Bacteria</taxon>
        <taxon>Bacillati</taxon>
        <taxon>Bacillota</taxon>
        <taxon>Bacilli</taxon>
        <taxon>Bacillales</taxon>
        <taxon>Thermoactinomycetaceae</taxon>
        <taxon>Shimazuella</taxon>
    </lineage>
</organism>
<feature type="transmembrane region" description="Helical" evidence="1">
    <location>
        <begin position="71"/>
        <end position="90"/>
    </location>
</feature>
<evidence type="ECO:0000256" key="1">
    <source>
        <dbReference type="SAM" id="Phobius"/>
    </source>
</evidence>
<keyword evidence="1" id="KW-1133">Transmembrane helix</keyword>
<accession>A0A6I4VUE1</accession>
<feature type="transmembrane region" description="Helical" evidence="1">
    <location>
        <begin position="47"/>
        <end position="65"/>
    </location>
</feature>
<keyword evidence="1" id="KW-0472">Membrane</keyword>
<gene>
    <name evidence="2" type="ORF">GSM42_07110</name>
</gene>
<keyword evidence="1" id="KW-0812">Transmembrane</keyword>
<proteinExistence type="predicted"/>
<name>A0A6I4VUE1_9BACL</name>
<evidence type="ECO:0000313" key="3">
    <source>
        <dbReference type="Proteomes" id="UP000430692"/>
    </source>
</evidence>
<dbReference type="AlphaFoldDB" id="A0A6I4VUE1"/>
<keyword evidence="3" id="KW-1185">Reference proteome</keyword>
<comment type="caution">
    <text evidence="2">The sequence shown here is derived from an EMBL/GenBank/DDBJ whole genome shotgun (WGS) entry which is preliminary data.</text>
</comment>
<reference evidence="2 3" key="1">
    <citation type="submission" date="2019-12" db="EMBL/GenBank/DDBJ databases">
        <title>Whole-genome analyses of novel actinobacteria.</title>
        <authorList>
            <person name="Sahin N."/>
            <person name="Saygin H."/>
        </authorList>
    </citation>
    <scope>NUCLEOTIDE SEQUENCE [LARGE SCALE GENOMIC DNA]</scope>
    <source>
        <strain evidence="2 3">KC615</strain>
    </source>
</reference>